<comment type="caution">
    <text evidence="3">The sequence shown here is derived from an EMBL/GenBank/DDBJ whole genome shotgun (WGS) entry which is preliminary data.</text>
</comment>
<feature type="transmembrane region" description="Helical" evidence="2">
    <location>
        <begin position="342"/>
        <end position="364"/>
    </location>
</feature>
<feature type="region of interest" description="Disordered" evidence="1">
    <location>
        <begin position="45"/>
        <end position="81"/>
    </location>
</feature>
<dbReference type="AlphaFoldDB" id="A0A3M6ZA47"/>
<keyword evidence="2" id="KW-0812">Transmembrane</keyword>
<evidence type="ECO:0000256" key="2">
    <source>
        <dbReference type="SAM" id="Phobius"/>
    </source>
</evidence>
<gene>
    <name evidence="3" type="ORF">D0868_02750</name>
</gene>
<dbReference type="VEuPathDB" id="FungiDB:BTJ68_14012"/>
<organism evidence="3 4">
    <name type="scientific">Hortaea werneckii</name>
    <name type="common">Black yeast</name>
    <name type="synonym">Cladosporium werneckii</name>
    <dbReference type="NCBI Taxonomy" id="91943"/>
    <lineage>
        <taxon>Eukaryota</taxon>
        <taxon>Fungi</taxon>
        <taxon>Dikarya</taxon>
        <taxon>Ascomycota</taxon>
        <taxon>Pezizomycotina</taxon>
        <taxon>Dothideomycetes</taxon>
        <taxon>Dothideomycetidae</taxon>
        <taxon>Mycosphaerellales</taxon>
        <taxon>Teratosphaeriaceae</taxon>
        <taxon>Hortaea</taxon>
    </lineage>
</organism>
<protein>
    <submittedName>
        <fullName evidence="3">Uncharacterized protein</fullName>
    </submittedName>
</protein>
<sequence>MATLQRNKTFHPAHEPLQNGQDLQLDANKIHGPLPFLNPTRADCNHVPVKSGADPGMVPKGANEAGSTQPTPGDNDETSPEARYRWTSRNNRKGRHALVVNQAQATEASRETAHPREILSGIRRMFTSFPVWDISYDVACLNAFFALLPFTNPQTEFKGEVLYGGGITAFIVVRGANFTLTPVVVIGATVFEVGSVLLMLEAVNANRTGCFGWAIERYYDGTFRGHGLECCPERGIVRLVPHACGHHHHANGRDLVGTGTASTHTGNEANAAAKPLPNGASPSERSWTWWPSMQELRTHYIHDIGFIACSSLTFGTTVFWISGFTSLPGVYNYLSPQVALDGVYWVPQVIGGILFTFSGLLFTIETQRQWWKPAPHVLGWHVGEYRRIHKLLLHTIRRNFTDIMKGFWNTVGGIGFTLCPIFGFSASHWGLYQASCSTFWGSFSFLIGSAIQWYESLNKHPVEIEKPMTG</sequence>
<feature type="transmembrane region" description="Helical" evidence="2">
    <location>
        <begin position="406"/>
        <end position="425"/>
    </location>
</feature>
<evidence type="ECO:0000313" key="3">
    <source>
        <dbReference type="EMBL" id="RMY12120.1"/>
    </source>
</evidence>
<name>A0A3M6ZA47_HORWE</name>
<keyword evidence="2" id="KW-0472">Membrane</keyword>
<keyword evidence="2" id="KW-1133">Transmembrane helix</keyword>
<feature type="compositionally biased region" description="Polar residues" evidence="1">
    <location>
        <begin position="259"/>
        <end position="268"/>
    </location>
</feature>
<dbReference type="EMBL" id="QWIK01000145">
    <property type="protein sequence ID" value="RMY12120.1"/>
    <property type="molecule type" value="Genomic_DNA"/>
</dbReference>
<accession>A0A3M6ZA47</accession>
<reference evidence="3 4" key="1">
    <citation type="journal article" date="2018" name="BMC Genomics">
        <title>Genomic evidence for intraspecific hybridization in a clonal and extremely halotolerant yeast.</title>
        <authorList>
            <person name="Gostincar C."/>
            <person name="Stajich J.E."/>
            <person name="Zupancic J."/>
            <person name="Zalar P."/>
            <person name="Gunde-Cimerman N."/>
        </authorList>
    </citation>
    <scope>NUCLEOTIDE SEQUENCE [LARGE SCALE GENOMIC DNA]</scope>
    <source>
        <strain evidence="3 4">EXF-6654</strain>
    </source>
</reference>
<evidence type="ECO:0000313" key="4">
    <source>
        <dbReference type="Proteomes" id="UP000282582"/>
    </source>
</evidence>
<proteinExistence type="predicted"/>
<feature type="transmembrane region" description="Helical" evidence="2">
    <location>
        <begin position="300"/>
        <end position="322"/>
    </location>
</feature>
<dbReference type="Proteomes" id="UP000282582">
    <property type="component" value="Unassembled WGS sequence"/>
</dbReference>
<feature type="transmembrane region" description="Helical" evidence="2">
    <location>
        <begin position="431"/>
        <end position="451"/>
    </location>
</feature>
<feature type="region of interest" description="Disordered" evidence="1">
    <location>
        <begin position="255"/>
        <end position="280"/>
    </location>
</feature>
<evidence type="ECO:0000256" key="1">
    <source>
        <dbReference type="SAM" id="MobiDB-lite"/>
    </source>
</evidence>